<dbReference type="OrthoDB" id="9762883at2"/>
<dbReference type="GO" id="GO:0008658">
    <property type="term" value="F:penicillin binding"/>
    <property type="evidence" value="ECO:0007669"/>
    <property type="project" value="InterPro"/>
</dbReference>
<reference evidence="3 4" key="1">
    <citation type="submission" date="2018-05" db="EMBL/GenBank/DDBJ databases">
        <title>Pararhodobacter marina sp. nov., isolated from deep-sea water of the Indian Ocean.</title>
        <authorList>
            <person name="Lai Q.Sr."/>
            <person name="Liu X."/>
            <person name="Shao Z."/>
        </authorList>
    </citation>
    <scope>NUCLEOTIDE SEQUENCE [LARGE SCALE GENOMIC DNA]</scope>
    <source>
        <strain evidence="3 4">CIC4N-9</strain>
    </source>
</reference>
<dbReference type="EMBL" id="QEYD01000012">
    <property type="protein sequence ID" value="PWE27193.1"/>
    <property type="molecule type" value="Genomic_DNA"/>
</dbReference>
<dbReference type="Proteomes" id="UP000244940">
    <property type="component" value="Unassembled WGS sequence"/>
</dbReference>
<feature type="chain" id="PRO_5015446478" evidence="1">
    <location>
        <begin position="21"/>
        <end position="265"/>
    </location>
</feature>
<comment type="caution">
    <text evidence="3">The sequence shown here is derived from an EMBL/GenBank/DDBJ whole genome shotgun (WGS) entry which is preliminary data.</text>
</comment>
<evidence type="ECO:0000259" key="2">
    <source>
        <dbReference type="Pfam" id="PF00905"/>
    </source>
</evidence>
<dbReference type="InterPro" id="IPR012338">
    <property type="entry name" value="Beta-lactam/transpept-like"/>
</dbReference>
<organism evidence="3 4">
    <name type="scientific">Pararhodobacter marinus</name>
    <dbReference type="NCBI Taxonomy" id="2184063"/>
    <lineage>
        <taxon>Bacteria</taxon>
        <taxon>Pseudomonadati</taxon>
        <taxon>Pseudomonadota</taxon>
        <taxon>Alphaproteobacteria</taxon>
        <taxon>Rhodobacterales</taxon>
        <taxon>Paracoccaceae</taxon>
        <taxon>Pararhodobacter</taxon>
    </lineage>
</organism>
<feature type="signal peptide" evidence="1">
    <location>
        <begin position="1"/>
        <end position="20"/>
    </location>
</feature>
<evidence type="ECO:0000313" key="3">
    <source>
        <dbReference type="EMBL" id="PWE27193.1"/>
    </source>
</evidence>
<accession>A0A2U2C5P1</accession>
<dbReference type="NCBIfam" id="NF000270">
    <property type="entry name" value="bla_class_D_alt"/>
    <property type="match status" value="1"/>
</dbReference>
<evidence type="ECO:0000256" key="1">
    <source>
        <dbReference type="SAM" id="SignalP"/>
    </source>
</evidence>
<dbReference type="Pfam" id="PF00905">
    <property type="entry name" value="Transpeptidase"/>
    <property type="match status" value="1"/>
</dbReference>
<sequence length="265" mass="29225">MLRLILPLFLLLVIPLTATAQPLCLIVAEADTGRVLIDEGDCDTRVTPASTFKLALAVIGFETGFLQDAEHPVMTWQPGEPDWGGAAWQGEVTPASWMRDSVVWYSQRLTRALGAEGFARAVRALDYGNADVSGDPGYGNGLDRAWIASSLAISPREQVDFLHRLLTRQLPASPRAQAMAEALATRHTVAGWTFAGKTGGAYPRRADRSFDYARGWGWYVGWAERDGRRLIVARLAQDTERLPGSPGRRSRDALFAHWPQLARRL</sequence>
<dbReference type="SUPFAM" id="SSF56601">
    <property type="entry name" value="beta-lactamase/transpeptidase-like"/>
    <property type="match status" value="1"/>
</dbReference>
<feature type="domain" description="Penicillin-binding protein transpeptidase" evidence="2">
    <location>
        <begin position="24"/>
        <end position="244"/>
    </location>
</feature>
<name>A0A2U2C5P1_9RHOB</name>
<evidence type="ECO:0000313" key="4">
    <source>
        <dbReference type="Proteomes" id="UP000244940"/>
    </source>
</evidence>
<dbReference type="Gene3D" id="3.40.710.10">
    <property type="entry name" value="DD-peptidase/beta-lactamase superfamily"/>
    <property type="match status" value="1"/>
</dbReference>
<dbReference type="AlphaFoldDB" id="A0A2U2C5P1"/>
<proteinExistence type="predicted"/>
<gene>
    <name evidence="3" type="primary">blaOXA</name>
    <name evidence="3" type="ORF">C4N9_17980</name>
</gene>
<keyword evidence="4" id="KW-1185">Reference proteome</keyword>
<keyword evidence="1" id="KW-0732">Signal</keyword>
<protein>
    <submittedName>
        <fullName evidence="3">Class D beta-lactamase</fullName>
    </submittedName>
</protein>
<dbReference type="InterPro" id="IPR001460">
    <property type="entry name" value="PCN-bd_Tpept"/>
</dbReference>